<proteinExistence type="predicted"/>
<comment type="caution">
    <text evidence="1">The sequence shown here is derived from an EMBL/GenBank/DDBJ whole genome shotgun (WGS) entry which is preliminary data.</text>
</comment>
<dbReference type="OrthoDB" id="6752769at2759"/>
<name>A0A4Y2NMQ9_ARAVE</name>
<dbReference type="EMBL" id="BGPR01128530">
    <property type="protein sequence ID" value="GBN39860.1"/>
    <property type="molecule type" value="Genomic_DNA"/>
</dbReference>
<protein>
    <submittedName>
        <fullName evidence="1">Uncharacterized protein</fullName>
    </submittedName>
</protein>
<accession>A0A4Y2NMQ9</accession>
<dbReference type="AlphaFoldDB" id="A0A4Y2NMQ9"/>
<evidence type="ECO:0000313" key="1">
    <source>
        <dbReference type="EMBL" id="GBN39860.1"/>
    </source>
</evidence>
<organism evidence="1 2">
    <name type="scientific">Araneus ventricosus</name>
    <name type="common">Orbweaver spider</name>
    <name type="synonym">Epeira ventricosa</name>
    <dbReference type="NCBI Taxonomy" id="182803"/>
    <lineage>
        <taxon>Eukaryota</taxon>
        <taxon>Metazoa</taxon>
        <taxon>Ecdysozoa</taxon>
        <taxon>Arthropoda</taxon>
        <taxon>Chelicerata</taxon>
        <taxon>Arachnida</taxon>
        <taxon>Araneae</taxon>
        <taxon>Araneomorphae</taxon>
        <taxon>Entelegynae</taxon>
        <taxon>Araneoidea</taxon>
        <taxon>Araneidae</taxon>
        <taxon>Araneus</taxon>
    </lineage>
</organism>
<evidence type="ECO:0000313" key="2">
    <source>
        <dbReference type="Proteomes" id="UP000499080"/>
    </source>
</evidence>
<reference evidence="1 2" key="1">
    <citation type="journal article" date="2019" name="Sci. Rep.">
        <title>Orb-weaving spider Araneus ventricosus genome elucidates the spidroin gene catalogue.</title>
        <authorList>
            <person name="Kono N."/>
            <person name="Nakamura H."/>
            <person name="Ohtoshi R."/>
            <person name="Moran D.A.P."/>
            <person name="Shinohara A."/>
            <person name="Yoshida Y."/>
            <person name="Fujiwara M."/>
            <person name="Mori M."/>
            <person name="Tomita M."/>
            <person name="Arakawa K."/>
        </authorList>
    </citation>
    <scope>NUCLEOTIDE SEQUENCE [LARGE SCALE GENOMIC DNA]</scope>
</reference>
<sequence length="155" mass="18646">MDVSNVSLSDFWEFEILGIYHAVKVESAETTYDEHFTALKEKLNILPDGRYKLELPFKDFFQNLPDNKELSWKRHEKMMQKLKWKNFLGDYQKVLDEWETLNIIERVPEGELGNKCHHLPHRPVIKMIVRRQKFIRYLMPLLVRKEDLGCESMCF</sequence>
<keyword evidence="2" id="KW-1185">Reference proteome</keyword>
<dbReference type="Proteomes" id="UP000499080">
    <property type="component" value="Unassembled WGS sequence"/>
</dbReference>
<gene>
    <name evidence="1" type="ORF">AVEN_185448_1</name>
</gene>